<dbReference type="CDD" id="cd06261">
    <property type="entry name" value="TM_PBP2"/>
    <property type="match status" value="1"/>
</dbReference>
<evidence type="ECO:0000256" key="2">
    <source>
        <dbReference type="ARBA" id="ARBA00022448"/>
    </source>
</evidence>
<evidence type="ECO:0000256" key="5">
    <source>
        <dbReference type="ARBA" id="ARBA00022989"/>
    </source>
</evidence>
<evidence type="ECO:0000256" key="3">
    <source>
        <dbReference type="ARBA" id="ARBA00022475"/>
    </source>
</evidence>
<dbReference type="Pfam" id="PF00528">
    <property type="entry name" value="BPD_transp_1"/>
    <property type="match status" value="1"/>
</dbReference>
<keyword evidence="5 7" id="KW-1133">Transmembrane helix</keyword>
<evidence type="ECO:0000256" key="6">
    <source>
        <dbReference type="ARBA" id="ARBA00023136"/>
    </source>
</evidence>
<evidence type="ECO:0000256" key="1">
    <source>
        <dbReference type="ARBA" id="ARBA00004651"/>
    </source>
</evidence>
<evidence type="ECO:0000256" key="7">
    <source>
        <dbReference type="RuleBase" id="RU363032"/>
    </source>
</evidence>
<feature type="region of interest" description="Disordered" evidence="8">
    <location>
        <begin position="1"/>
        <end position="34"/>
    </location>
</feature>
<feature type="transmembrane region" description="Helical" evidence="7">
    <location>
        <begin position="241"/>
        <end position="260"/>
    </location>
</feature>
<dbReference type="InterPro" id="IPR035906">
    <property type="entry name" value="MetI-like_sf"/>
</dbReference>
<feature type="transmembrane region" description="Helical" evidence="7">
    <location>
        <begin position="186"/>
        <end position="209"/>
    </location>
</feature>
<dbReference type="RefSeq" id="WP_189651282.1">
    <property type="nucleotide sequence ID" value="NZ_BMRC01000018.1"/>
</dbReference>
<keyword evidence="2 7" id="KW-0813">Transport</keyword>
<feature type="transmembrane region" description="Helical" evidence="7">
    <location>
        <begin position="138"/>
        <end position="159"/>
    </location>
</feature>
<keyword evidence="3" id="KW-1003">Cell membrane</keyword>
<dbReference type="EMBL" id="JBHMEI010000063">
    <property type="protein sequence ID" value="MFB9207665.1"/>
    <property type="molecule type" value="Genomic_DNA"/>
</dbReference>
<proteinExistence type="inferred from homology"/>
<comment type="caution">
    <text evidence="10">The sequence shown here is derived from an EMBL/GenBank/DDBJ whole genome shotgun (WGS) entry which is preliminary data.</text>
</comment>
<keyword evidence="6 7" id="KW-0472">Membrane</keyword>
<feature type="compositionally biased region" description="Low complexity" evidence="8">
    <location>
        <begin position="19"/>
        <end position="32"/>
    </location>
</feature>
<sequence>MQGVKNHDRPTAAGPPGPSGSVGRPRSPIGAPRRGRGRGTYRFLVFALPGAAVYVGLVLVPMAMAIGTSTTDRNGFRLATSFVGLRNYGDLFSDPAYLQTLRNTLILSAIVTIVPNVLGLAIAQLLDRRGWVFNAMRAVFFVPVVLSSVVVSVIWETIITDDGLLNRVLRGLGVAHPPGWLSDPGIALYSVASIMCWQMLGLCVVIYLAGLQGVPQELTEAAAIDGAGPVTRFRAVTWPMIAPAVTICTVLLMIGGFKAYDQVKVMTNGGPGIGTTTTLAFDVVVTGIDGAHIGYGAAKATLMLVLIAAVSFAALRLLRRREVEL</sequence>
<dbReference type="Gene3D" id="1.10.3720.10">
    <property type="entry name" value="MetI-like"/>
    <property type="match status" value="1"/>
</dbReference>
<feature type="transmembrane region" description="Helical" evidence="7">
    <location>
        <begin position="300"/>
        <end position="318"/>
    </location>
</feature>
<evidence type="ECO:0000256" key="8">
    <source>
        <dbReference type="SAM" id="MobiDB-lite"/>
    </source>
</evidence>
<feature type="transmembrane region" description="Helical" evidence="7">
    <location>
        <begin position="43"/>
        <end position="66"/>
    </location>
</feature>
<feature type="transmembrane region" description="Helical" evidence="7">
    <location>
        <begin position="105"/>
        <end position="126"/>
    </location>
</feature>
<gene>
    <name evidence="10" type="ORF">ACFFV7_41240</name>
</gene>
<evidence type="ECO:0000313" key="10">
    <source>
        <dbReference type="EMBL" id="MFB9207665.1"/>
    </source>
</evidence>
<name>A0ABV5IUS6_9ACTN</name>
<dbReference type="PANTHER" id="PTHR30193:SF41">
    <property type="entry name" value="DIACETYLCHITOBIOSE UPTAKE SYSTEM PERMEASE PROTEIN NGCF"/>
    <property type="match status" value="1"/>
</dbReference>
<comment type="subcellular location">
    <subcellularLocation>
        <location evidence="1 7">Cell membrane</location>
        <topology evidence="1 7">Multi-pass membrane protein</topology>
    </subcellularLocation>
</comment>
<accession>A0ABV5IUS6</accession>
<comment type="similarity">
    <text evidence="7">Belongs to the binding-protein-dependent transport system permease family.</text>
</comment>
<dbReference type="PROSITE" id="PS50928">
    <property type="entry name" value="ABC_TM1"/>
    <property type="match status" value="1"/>
</dbReference>
<dbReference type="Proteomes" id="UP001589647">
    <property type="component" value="Unassembled WGS sequence"/>
</dbReference>
<reference evidence="10 11" key="1">
    <citation type="submission" date="2024-09" db="EMBL/GenBank/DDBJ databases">
        <authorList>
            <person name="Sun Q."/>
            <person name="Mori K."/>
        </authorList>
    </citation>
    <scope>NUCLEOTIDE SEQUENCE [LARGE SCALE GENOMIC DNA]</scope>
    <source>
        <strain evidence="10 11">CCM 3426</strain>
    </source>
</reference>
<dbReference type="SUPFAM" id="SSF161098">
    <property type="entry name" value="MetI-like"/>
    <property type="match status" value="1"/>
</dbReference>
<feature type="domain" description="ABC transmembrane type-1" evidence="9">
    <location>
        <begin position="101"/>
        <end position="314"/>
    </location>
</feature>
<organism evidence="10 11">
    <name type="scientific">Nonomuraea spiralis</name>
    <dbReference type="NCBI Taxonomy" id="46182"/>
    <lineage>
        <taxon>Bacteria</taxon>
        <taxon>Bacillati</taxon>
        <taxon>Actinomycetota</taxon>
        <taxon>Actinomycetes</taxon>
        <taxon>Streptosporangiales</taxon>
        <taxon>Streptosporangiaceae</taxon>
        <taxon>Nonomuraea</taxon>
    </lineage>
</organism>
<dbReference type="PANTHER" id="PTHR30193">
    <property type="entry name" value="ABC TRANSPORTER PERMEASE PROTEIN"/>
    <property type="match status" value="1"/>
</dbReference>
<dbReference type="InterPro" id="IPR051393">
    <property type="entry name" value="ABC_transporter_permease"/>
</dbReference>
<feature type="compositionally biased region" description="Basic and acidic residues" evidence="8">
    <location>
        <begin position="1"/>
        <end position="10"/>
    </location>
</feature>
<keyword evidence="4 7" id="KW-0812">Transmembrane</keyword>
<evidence type="ECO:0000259" key="9">
    <source>
        <dbReference type="PROSITE" id="PS50928"/>
    </source>
</evidence>
<evidence type="ECO:0000256" key="4">
    <source>
        <dbReference type="ARBA" id="ARBA00022692"/>
    </source>
</evidence>
<dbReference type="InterPro" id="IPR000515">
    <property type="entry name" value="MetI-like"/>
</dbReference>
<evidence type="ECO:0000313" key="11">
    <source>
        <dbReference type="Proteomes" id="UP001589647"/>
    </source>
</evidence>
<keyword evidence="11" id="KW-1185">Reference proteome</keyword>
<protein>
    <submittedName>
        <fullName evidence="10">Carbohydrate ABC transporter permease</fullName>
    </submittedName>
</protein>